<dbReference type="InterPro" id="IPR001667">
    <property type="entry name" value="DDH_dom"/>
</dbReference>
<dbReference type="GO" id="GO:0004309">
    <property type="term" value="F:exopolyphosphatase activity"/>
    <property type="evidence" value="ECO:0007669"/>
    <property type="project" value="TreeGrafter"/>
</dbReference>
<protein>
    <submittedName>
        <fullName evidence="2">DHH phosphoesterase</fullName>
    </submittedName>
</protein>
<dbReference type="Gene3D" id="3.90.1640.10">
    <property type="entry name" value="inorganic pyrophosphatase (n-terminal core)"/>
    <property type="match status" value="1"/>
</dbReference>
<dbReference type="GO" id="GO:0005737">
    <property type="term" value="C:cytoplasm"/>
    <property type="evidence" value="ECO:0007669"/>
    <property type="project" value="TreeGrafter"/>
</dbReference>
<dbReference type="STRING" id="1051890.A0A3N4LZH2"/>
<accession>A0A3N4LZH2</accession>
<feature type="domain" description="DDH" evidence="1">
    <location>
        <begin position="34"/>
        <end position="202"/>
    </location>
</feature>
<dbReference type="InterPro" id="IPR038763">
    <property type="entry name" value="DHH_sf"/>
</dbReference>
<name>A0A3N4LZH2_9PEZI</name>
<gene>
    <name evidence="2" type="ORF">L211DRAFT_599646</name>
</gene>
<dbReference type="Proteomes" id="UP000267821">
    <property type="component" value="Unassembled WGS sequence"/>
</dbReference>
<keyword evidence="3" id="KW-1185">Reference proteome</keyword>
<dbReference type="Gene3D" id="3.10.310.20">
    <property type="entry name" value="DHHA2 domain"/>
    <property type="match status" value="1"/>
</dbReference>
<proteinExistence type="predicted"/>
<dbReference type="FunCoup" id="A0A3N4LZH2">
    <property type="interactions" value="229"/>
</dbReference>
<dbReference type="SUPFAM" id="SSF64182">
    <property type="entry name" value="DHH phosphoesterases"/>
    <property type="match status" value="1"/>
</dbReference>
<sequence length="347" mass="37675">MHMSPLRRIPLSQFLVHSRQLLKASIEAKKPLSLVTGNESADLDSFASSLLYAYLSSPGPTQSQQSTILPILPIPRADLNLRPEFIYLLSELRIPKQDLIFIDDIPTPILTGAGGSASAKNEVVLVDHNTLQEKIFPPTKTVVKGVIDHHKDEGKYLDAGPRIIEVSGSCVSLVTNWGKSKWGDWGNGPGVKEAAKLALAAILIDTGNMKMRVTPHDRSAVDFLESKLGGGGVGIIGDDEGDASVKEPWNSTNFFLKLSEAKSSLDSLNRVTPTLILGISSVVKPLSYLTSPCRGGPEAFLSALSKFAQERNLDVAAVMPSFTDKATGEFSRELLVWEISEEFEYAF</sequence>
<dbReference type="InterPro" id="IPR038222">
    <property type="entry name" value="DHHA2_dom_sf"/>
</dbReference>
<dbReference type="InParanoid" id="A0A3N4LZH2"/>
<dbReference type="PANTHER" id="PTHR12112:SF39">
    <property type="entry name" value="EG:152A3.5 PROTEIN (FBGN0003116_PN PROTEIN)"/>
    <property type="match status" value="1"/>
</dbReference>
<organism evidence="2 3">
    <name type="scientific">Terfezia boudieri ATCC MYA-4762</name>
    <dbReference type="NCBI Taxonomy" id="1051890"/>
    <lineage>
        <taxon>Eukaryota</taxon>
        <taxon>Fungi</taxon>
        <taxon>Dikarya</taxon>
        <taxon>Ascomycota</taxon>
        <taxon>Pezizomycotina</taxon>
        <taxon>Pezizomycetes</taxon>
        <taxon>Pezizales</taxon>
        <taxon>Pezizaceae</taxon>
        <taxon>Terfezia</taxon>
    </lineage>
</organism>
<dbReference type="PANTHER" id="PTHR12112">
    <property type="entry name" value="BNIP - RELATED"/>
    <property type="match status" value="1"/>
</dbReference>
<evidence type="ECO:0000259" key="1">
    <source>
        <dbReference type="Pfam" id="PF01368"/>
    </source>
</evidence>
<dbReference type="EMBL" id="ML121532">
    <property type="protein sequence ID" value="RPB26979.1"/>
    <property type="molecule type" value="Genomic_DNA"/>
</dbReference>
<dbReference type="Pfam" id="PF01368">
    <property type="entry name" value="DHH"/>
    <property type="match status" value="1"/>
</dbReference>
<reference evidence="2 3" key="1">
    <citation type="journal article" date="2018" name="Nat. Ecol. Evol.">
        <title>Pezizomycetes genomes reveal the molecular basis of ectomycorrhizal truffle lifestyle.</title>
        <authorList>
            <person name="Murat C."/>
            <person name="Payen T."/>
            <person name="Noel B."/>
            <person name="Kuo A."/>
            <person name="Morin E."/>
            <person name="Chen J."/>
            <person name="Kohler A."/>
            <person name="Krizsan K."/>
            <person name="Balestrini R."/>
            <person name="Da Silva C."/>
            <person name="Montanini B."/>
            <person name="Hainaut M."/>
            <person name="Levati E."/>
            <person name="Barry K.W."/>
            <person name="Belfiori B."/>
            <person name="Cichocki N."/>
            <person name="Clum A."/>
            <person name="Dockter R.B."/>
            <person name="Fauchery L."/>
            <person name="Guy J."/>
            <person name="Iotti M."/>
            <person name="Le Tacon F."/>
            <person name="Lindquist E.A."/>
            <person name="Lipzen A."/>
            <person name="Malagnac F."/>
            <person name="Mello A."/>
            <person name="Molinier V."/>
            <person name="Miyauchi S."/>
            <person name="Poulain J."/>
            <person name="Riccioni C."/>
            <person name="Rubini A."/>
            <person name="Sitrit Y."/>
            <person name="Splivallo R."/>
            <person name="Traeger S."/>
            <person name="Wang M."/>
            <person name="Zifcakova L."/>
            <person name="Wipf D."/>
            <person name="Zambonelli A."/>
            <person name="Paolocci F."/>
            <person name="Nowrousian M."/>
            <person name="Ottonello S."/>
            <person name="Baldrian P."/>
            <person name="Spatafora J.W."/>
            <person name="Henrissat B."/>
            <person name="Nagy L.G."/>
            <person name="Aury J.M."/>
            <person name="Wincker P."/>
            <person name="Grigoriev I.V."/>
            <person name="Bonfante P."/>
            <person name="Martin F.M."/>
        </authorList>
    </citation>
    <scope>NUCLEOTIDE SEQUENCE [LARGE SCALE GENOMIC DNA]</scope>
    <source>
        <strain evidence="2 3">ATCC MYA-4762</strain>
    </source>
</reference>
<dbReference type="OrthoDB" id="374045at2759"/>
<dbReference type="AlphaFoldDB" id="A0A3N4LZH2"/>
<evidence type="ECO:0000313" key="2">
    <source>
        <dbReference type="EMBL" id="RPB26979.1"/>
    </source>
</evidence>
<evidence type="ECO:0000313" key="3">
    <source>
        <dbReference type="Proteomes" id="UP000267821"/>
    </source>
</evidence>